<dbReference type="KEGG" id="cel:CELE_Y105C5B.4"/>
<dbReference type="PhylomeDB" id="Q9U316"/>
<sequence length="330" mass="38135">MNTPTAPPFNMSPWFMSTIELLQIILVTVTFPFYIFLLAFIISAQLRNIDDLATPFFKLCISSSFIDLTTLLTNYFGAMFPKFGYFFNFYMGLGQIYPHIYLYIAWSMGICQAMSVSVLATNRLSAMIFPEHYRKIWKSNKLWIGVGIQFLPGLGIGCCTFFNTTEIYINGNGGIIPRFIDKQMTSTFFKIGGSFLFLNCLYLIIAYFYLFYSLKKRNSRIANFPVSKSKQIQKLREIRLFIMISITVAVQLTILIFFSLKLLKFFELNMEEFYLFYNALSDLFASINPYLLWIFSDSLRKYVYWKMGIKSPVSSQITVAGFTIPTVVVS</sequence>
<dbReference type="OrthoDB" id="5798218at2759"/>
<keyword evidence="1" id="KW-1133">Transmembrane helix</keyword>
<keyword evidence="3" id="KW-1185">Reference proteome</keyword>
<dbReference type="SMR" id="Q9U316"/>
<feature type="transmembrane region" description="Helical" evidence="1">
    <location>
        <begin position="56"/>
        <end position="80"/>
    </location>
</feature>
<feature type="transmembrane region" description="Helical" evidence="1">
    <location>
        <begin position="100"/>
        <end position="121"/>
    </location>
</feature>
<dbReference type="RefSeq" id="NP_502893.2">
    <property type="nucleotide sequence ID" value="NM_070492.5"/>
</dbReference>
<dbReference type="PANTHER" id="PTHR31748:SF0">
    <property type="entry name" value="G-PROTEIN COUPLED RECEPTORS FAMILY 1 PROFILE DOMAIN-CONTAINING PROTEIN-RELATED"/>
    <property type="match status" value="1"/>
</dbReference>
<feature type="transmembrane region" description="Helical" evidence="1">
    <location>
        <begin position="275"/>
        <end position="295"/>
    </location>
</feature>
<accession>Q9U316</accession>
<protein>
    <submittedName>
        <fullName evidence="2">Serpentine Receptor, class V</fullName>
    </submittedName>
</protein>
<dbReference type="PaxDb" id="6239-Y105C5B.4"/>
<evidence type="ECO:0000313" key="3">
    <source>
        <dbReference type="Proteomes" id="UP000001940"/>
    </source>
</evidence>
<proteinExistence type="predicted"/>
<dbReference type="GeneID" id="190887"/>
<dbReference type="HOGENOM" id="CLU_065657_0_0_1"/>
<dbReference type="EMBL" id="BX284604">
    <property type="protein sequence ID" value="CAB60312.2"/>
    <property type="molecule type" value="Genomic_DNA"/>
</dbReference>
<dbReference type="CTD" id="190887"/>
<feature type="transmembrane region" description="Helical" evidence="1">
    <location>
        <begin position="142"/>
        <end position="163"/>
    </location>
</feature>
<keyword evidence="1" id="KW-0472">Membrane</keyword>
<dbReference type="UCSC" id="Y105C5B.4">
    <property type="organism name" value="c. elegans"/>
</dbReference>
<dbReference type="PANTHER" id="PTHR31748">
    <property type="entry name" value="SERPENTINE RECEPTOR, CLASS V"/>
    <property type="match status" value="1"/>
</dbReference>
<gene>
    <name evidence="2 4" type="primary">srv-14</name>
    <name evidence="2" type="ORF">CELE_Y105C5B.4</name>
    <name evidence="4" type="ORF">Y105C5B.4</name>
</gene>
<reference evidence="2 3" key="1">
    <citation type="journal article" date="1998" name="Science">
        <title>Genome sequence of the nematode C. elegans: a platform for investigating biology.</title>
        <authorList>
            <consortium name="The C. elegans sequencing consortium"/>
            <person name="Sulson J.E."/>
            <person name="Waterston R."/>
        </authorList>
    </citation>
    <scope>NUCLEOTIDE SEQUENCE [LARGE SCALE GENOMIC DNA]</scope>
    <source>
        <strain evidence="2 3">Bristol N2</strain>
    </source>
</reference>
<dbReference type="AGR" id="WB:WBGene00005725"/>
<feature type="transmembrane region" description="Helical" evidence="1">
    <location>
        <begin position="240"/>
        <end position="263"/>
    </location>
</feature>
<dbReference type="Pfam" id="PF10323">
    <property type="entry name" value="7TM_GPCR_Srv"/>
    <property type="match status" value="1"/>
</dbReference>
<dbReference type="AlphaFoldDB" id="Q9U316"/>
<feature type="transmembrane region" description="Helical" evidence="1">
    <location>
        <begin position="21"/>
        <end position="44"/>
    </location>
</feature>
<dbReference type="STRING" id="6239.Y105C5B.4.1"/>
<dbReference type="InParanoid" id="Q9U316"/>
<dbReference type="SUPFAM" id="SSF81321">
    <property type="entry name" value="Family A G protein-coupled receptor-like"/>
    <property type="match status" value="1"/>
</dbReference>
<dbReference type="OMA" id="IHIFALI"/>
<evidence type="ECO:0000313" key="2">
    <source>
        <dbReference type="EMBL" id="CAB60312.2"/>
    </source>
</evidence>
<evidence type="ECO:0000256" key="1">
    <source>
        <dbReference type="SAM" id="Phobius"/>
    </source>
</evidence>
<dbReference type="WormBase" id="Y105C5B.4">
    <property type="protein sequence ID" value="CE33203"/>
    <property type="gene ID" value="WBGene00005725"/>
    <property type="gene designation" value="srv-14"/>
</dbReference>
<dbReference type="FunCoup" id="Q9U316">
    <property type="interactions" value="6"/>
</dbReference>
<dbReference type="Gene3D" id="1.20.1070.10">
    <property type="entry name" value="Rhodopsin 7-helix transmembrane proteins"/>
    <property type="match status" value="1"/>
</dbReference>
<keyword evidence="1" id="KW-0812">Transmembrane</keyword>
<organism evidence="2 3">
    <name type="scientific">Caenorhabditis elegans</name>
    <dbReference type="NCBI Taxonomy" id="6239"/>
    <lineage>
        <taxon>Eukaryota</taxon>
        <taxon>Metazoa</taxon>
        <taxon>Ecdysozoa</taxon>
        <taxon>Nematoda</taxon>
        <taxon>Chromadorea</taxon>
        <taxon>Rhabditida</taxon>
        <taxon>Rhabditina</taxon>
        <taxon>Rhabditomorpha</taxon>
        <taxon>Rhabditoidea</taxon>
        <taxon>Rhabditidae</taxon>
        <taxon>Peloderinae</taxon>
        <taxon>Caenorhabditis</taxon>
    </lineage>
</organism>
<dbReference type="eggNOG" id="ENOG502QVIV">
    <property type="taxonomic scope" value="Eukaryota"/>
</dbReference>
<name>Q9U316_CAEEL</name>
<dbReference type="InterPro" id="IPR019426">
    <property type="entry name" value="7TM_GPCR_serpentine_rcpt_Srv"/>
</dbReference>
<evidence type="ECO:0000313" key="4">
    <source>
        <dbReference type="WormBase" id="Y105C5B.4"/>
    </source>
</evidence>
<keyword evidence="2" id="KW-0675">Receptor</keyword>
<dbReference type="Proteomes" id="UP000001940">
    <property type="component" value="Chromosome IV"/>
</dbReference>
<feature type="transmembrane region" description="Helical" evidence="1">
    <location>
        <begin position="191"/>
        <end position="212"/>
    </location>
</feature>